<dbReference type="PANTHER" id="PTHR12106">
    <property type="entry name" value="SORTILIN RELATED"/>
    <property type="match status" value="1"/>
</dbReference>
<proteinExistence type="predicted"/>
<evidence type="ECO:0000313" key="1">
    <source>
        <dbReference type="EMBL" id="KKL04803.1"/>
    </source>
</evidence>
<dbReference type="InterPro" id="IPR050310">
    <property type="entry name" value="VPS10-sortilin"/>
</dbReference>
<reference evidence="1" key="1">
    <citation type="journal article" date="2015" name="Nature">
        <title>Complex archaea that bridge the gap between prokaryotes and eukaryotes.</title>
        <authorList>
            <person name="Spang A."/>
            <person name="Saw J.H."/>
            <person name="Jorgensen S.L."/>
            <person name="Zaremba-Niedzwiedzka K."/>
            <person name="Martijn J."/>
            <person name="Lind A.E."/>
            <person name="van Eijk R."/>
            <person name="Schleper C."/>
            <person name="Guy L."/>
            <person name="Ettema T.J."/>
        </authorList>
    </citation>
    <scope>NUCLEOTIDE SEQUENCE</scope>
</reference>
<dbReference type="SUPFAM" id="SSF50939">
    <property type="entry name" value="Sialidases"/>
    <property type="match status" value="1"/>
</dbReference>
<feature type="non-terminal residue" evidence="1">
    <location>
        <position position="1"/>
    </location>
</feature>
<dbReference type="InterPro" id="IPR015943">
    <property type="entry name" value="WD40/YVTN_repeat-like_dom_sf"/>
</dbReference>
<dbReference type="AlphaFoldDB" id="A0A0F9CY66"/>
<dbReference type="Gene3D" id="2.130.10.10">
    <property type="entry name" value="YVTN repeat-like/Quinoprotein amine dehydrogenase"/>
    <property type="match status" value="3"/>
</dbReference>
<evidence type="ECO:0008006" key="2">
    <source>
        <dbReference type="Google" id="ProtNLM"/>
    </source>
</evidence>
<sequence length="461" mass="51015">IMSGRVTSIDALQTDPRLVYIGTASGGLWKSTNGGVKTKPVFDKHTMSIGAVCIDQDRPDTVWVGTGESWTRNSVSVGTGVYKCTDGGDIWKLMGLENTERISKIMIHPENPDIVFVAALGHLWGPNEERGLYKTTDGGQTWNKLLYVDENTGCSDFDIDPGNPDIIYAGMWQFRRTAWDFYSGGTGSGLYKTTNGGLTWSEITSDLPQGKKGRIAVCVSQPDNNQVFTLIESDKTALYKSTDKGESWEMINNTPTIRERPFYFALLVPDPVDTNKLYKPGKNLSVSQDGGKKFRNMGGAIHLDFHALWISEKDHNFMYAGTDGGAYSSNDMGGSWQHMRNLPVAQFYHISADMQKPYNVYGGLQDNGQWMGPSRAPGGIRNSHWNEVNGMSDGFSVIPDKVNNNIVYWQMQGGIFAQTDLNNRSVKFVAPIENETTGKLRFNWDAAISMSPTSNRVYVGA</sequence>
<comment type="caution">
    <text evidence="1">The sequence shown here is derived from an EMBL/GenBank/DDBJ whole genome shotgun (WGS) entry which is preliminary data.</text>
</comment>
<dbReference type="InterPro" id="IPR036278">
    <property type="entry name" value="Sialidase_sf"/>
</dbReference>
<protein>
    <recommendedName>
        <fullName evidence="2">Sortilin N-terminal domain-containing protein</fullName>
    </recommendedName>
</protein>
<name>A0A0F9CY66_9ZZZZ</name>
<organism evidence="1">
    <name type="scientific">marine sediment metagenome</name>
    <dbReference type="NCBI Taxonomy" id="412755"/>
    <lineage>
        <taxon>unclassified sequences</taxon>
        <taxon>metagenomes</taxon>
        <taxon>ecological metagenomes</taxon>
    </lineage>
</organism>
<accession>A0A0F9CY66</accession>
<dbReference type="EMBL" id="LAZR01044379">
    <property type="protein sequence ID" value="KKL04803.1"/>
    <property type="molecule type" value="Genomic_DNA"/>
</dbReference>
<feature type="non-terminal residue" evidence="1">
    <location>
        <position position="461"/>
    </location>
</feature>
<dbReference type="PANTHER" id="PTHR12106:SF27">
    <property type="entry name" value="SORTILIN-RELATED RECEPTOR"/>
    <property type="match status" value="1"/>
</dbReference>
<gene>
    <name evidence="1" type="ORF">LCGC14_2612410</name>
</gene>